<dbReference type="InterPro" id="IPR001932">
    <property type="entry name" value="PPM-type_phosphatase-like_dom"/>
</dbReference>
<keyword evidence="6" id="KW-1185">Reference proteome</keyword>
<gene>
    <name evidence="5" type="ORF">IPV69_18020</name>
</gene>
<organism evidence="5 6">
    <name type="scientific">Humisphaera borealis</name>
    <dbReference type="NCBI Taxonomy" id="2807512"/>
    <lineage>
        <taxon>Bacteria</taxon>
        <taxon>Pseudomonadati</taxon>
        <taxon>Planctomycetota</taxon>
        <taxon>Phycisphaerae</taxon>
        <taxon>Tepidisphaerales</taxon>
        <taxon>Tepidisphaeraceae</taxon>
        <taxon>Humisphaera</taxon>
    </lineage>
</organism>
<evidence type="ECO:0000259" key="4">
    <source>
        <dbReference type="SMART" id="SM00331"/>
    </source>
</evidence>
<dbReference type="InterPro" id="IPR052016">
    <property type="entry name" value="Bact_Sigma-Reg"/>
</dbReference>
<feature type="transmembrane region" description="Helical" evidence="3">
    <location>
        <begin position="375"/>
        <end position="398"/>
    </location>
</feature>
<accession>A0A7M2WRG5</accession>
<protein>
    <submittedName>
        <fullName evidence="5">SpoIIE family protein phosphatase</fullName>
    </submittedName>
</protein>
<feature type="domain" description="PPM-type phosphatase" evidence="4">
    <location>
        <begin position="434"/>
        <end position="657"/>
    </location>
</feature>
<keyword evidence="3" id="KW-0472">Membrane</keyword>
<evidence type="ECO:0000256" key="1">
    <source>
        <dbReference type="ARBA" id="ARBA00022801"/>
    </source>
</evidence>
<evidence type="ECO:0000256" key="3">
    <source>
        <dbReference type="SAM" id="Phobius"/>
    </source>
</evidence>
<feature type="region of interest" description="Disordered" evidence="2">
    <location>
        <begin position="99"/>
        <end position="156"/>
    </location>
</feature>
<dbReference type="Pfam" id="PF07228">
    <property type="entry name" value="SpoIIE"/>
    <property type="match status" value="1"/>
</dbReference>
<dbReference type="EMBL" id="CP063458">
    <property type="protein sequence ID" value="QOV88145.1"/>
    <property type="molecule type" value="Genomic_DNA"/>
</dbReference>
<keyword evidence="1" id="KW-0378">Hydrolase</keyword>
<dbReference type="SUPFAM" id="SSF81606">
    <property type="entry name" value="PP2C-like"/>
    <property type="match status" value="1"/>
</dbReference>
<feature type="compositionally biased region" description="Basic and acidic residues" evidence="2">
    <location>
        <begin position="133"/>
        <end position="145"/>
    </location>
</feature>
<keyword evidence="3" id="KW-0812">Transmembrane</keyword>
<sequence>MEFAVKKFARNVLLLHLLLLLVVLALMLFASRAIREGAREQAQKQAESRQRIIAAQTARGIEAFYHSIVSDMDLMPRPEDDQQDRDRLGKMFSEMTRDIPIPVFGHPKTEPSSPGTQPAPRNPLFPKPATRPGQKDFRDPEDKKNPPPPSSTQRQQYVRGLLLGQVLSRQLEERVSHMFVIGRPIPKTGPVPIREVSVTPAEGVGPTPEQLAERYRDWLRDVHAQSISKFELFDGKGYNLVAIPVTRGSGVMVAAVPVATITELYLSTLNNDPATGVLLVNDSLTVMASSRPNLVGVNISASGDPDLALNLEASKEAGFKESRVIEHPFKLGEEKFDPALLTTEPIEIAGRKWFIVVGSPLKEVDGVVAALFSKIFIWAIFVVAAVTVILVSTSVQMIRNRLRLERVQTEAIHKELDRARQIQQAWLPRESPRSPNIDVAAVNFPANHISGDFYNWFELPDGRVAVVIGDVTGHGMSAAFLMATTQLLVRTTMQRISDPAACLDEINRQLCTLIFNGQFVTLQIAVIDPDGGPIEVSSAGHPAPLLAGDRTFEPLPVESQLVLGVDPDATYQTVTLDLPVGASLLMFTDGAPDVQAPNGKRFGAQGLHGTCPLRPGRTSDLSTHDARWLLDAVVAKVNHFRGSRELGDDLTLVAIRTKAPALTPTGSLVGVA</sequence>
<dbReference type="InterPro" id="IPR036457">
    <property type="entry name" value="PPM-type-like_dom_sf"/>
</dbReference>
<dbReference type="RefSeq" id="WP_206291114.1">
    <property type="nucleotide sequence ID" value="NZ_CP063458.1"/>
</dbReference>
<proteinExistence type="predicted"/>
<dbReference type="PANTHER" id="PTHR43156">
    <property type="entry name" value="STAGE II SPORULATION PROTEIN E-RELATED"/>
    <property type="match status" value="1"/>
</dbReference>
<evidence type="ECO:0000256" key="2">
    <source>
        <dbReference type="SAM" id="MobiDB-lite"/>
    </source>
</evidence>
<dbReference type="GO" id="GO:0016791">
    <property type="term" value="F:phosphatase activity"/>
    <property type="evidence" value="ECO:0007669"/>
    <property type="project" value="TreeGrafter"/>
</dbReference>
<dbReference type="KEGG" id="hbs:IPV69_18020"/>
<dbReference type="Gene3D" id="3.60.40.10">
    <property type="entry name" value="PPM-type phosphatase domain"/>
    <property type="match status" value="1"/>
</dbReference>
<keyword evidence="3" id="KW-1133">Transmembrane helix</keyword>
<reference evidence="5 6" key="1">
    <citation type="submission" date="2020-10" db="EMBL/GenBank/DDBJ databases">
        <title>Wide distribution of Phycisphaera-like planctomycetes from WD2101 soil group in peatlands and genome analysis of the first cultivated representative.</title>
        <authorList>
            <person name="Dedysh S.N."/>
            <person name="Beletsky A.V."/>
            <person name="Ivanova A."/>
            <person name="Kulichevskaya I.S."/>
            <person name="Suzina N.E."/>
            <person name="Philippov D.A."/>
            <person name="Rakitin A.L."/>
            <person name="Mardanov A.V."/>
            <person name="Ravin N.V."/>
        </authorList>
    </citation>
    <scope>NUCLEOTIDE SEQUENCE [LARGE SCALE GENOMIC DNA]</scope>
    <source>
        <strain evidence="5 6">M1803</strain>
    </source>
</reference>
<dbReference type="PANTHER" id="PTHR43156:SF2">
    <property type="entry name" value="STAGE II SPORULATION PROTEIN E"/>
    <property type="match status" value="1"/>
</dbReference>
<dbReference type="SMART" id="SM00331">
    <property type="entry name" value="PP2C_SIG"/>
    <property type="match status" value="1"/>
</dbReference>
<evidence type="ECO:0000313" key="6">
    <source>
        <dbReference type="Proteomes" id="UP000593765"/>
    </source>
</evidence>
<evidence type="ECO:0000313" key="5">
    <source>
        <dbReference type="EMBL" id="QOV88145.1"/>
    </source>
</evidence>
<name>A0A7M2WRG5_9BACT</name>
<dbReference type="Proteomes" id="UP000593765">
    <property type="component" value="Chromosome"/>
</dbReference>
<dbReference type="AlphaFoldDB" id="A0A7M2WRG5"/>